<organism evidence="4 5">
    <name type="scientific">Cercophora samala</name>
    <dbReference type="NCBI Taxonomy" id="330535"/>
    <lineage>
        <taxon>Eukaryota</taxon>
        <taxon>Fungi</taxon>
        <taxon>Dikarya</taxon>
        <taxon>Ascomycota</taxon>
        <taxon>Pezizomycotina</taxon>
        <taxon>Sordariomycetes</taxon>
        <taxon>Sordariomycetidae</taxon>
        <taxon>Sordariales</taxon>
        <taxon>Lasiosphaeriaceae</taxon>
        <taxon>Cercophora</taxon>
    </lineage>
</organism>
<dbReference type="InterPro" id="IPR013083">
    <property type="entry name" value="Znf_RING/FYVE/PHD"/>
</dbReference>
<reference evidence="4" key="1">
    <citation type="submission" date="2023-06" db="EMBL/GenBank/DDBJ databases">
        <title>Genome-scale phylogeny and comparative genomics of the fungal order Sordariales.</title>
        <authorList>
            <consortium name="Lawrence Berkeley National Laboratory"/>
            <person name="Hensen N."/>
            <person name="Bonometti L."/>
            <person name="Westerberg I."/>
            <person name="Brannstrom I.O."/>
            <person name="Guillou S."/>
            <person name="Cros-Aarteil S."/>
            <person name="Calhoun S."/>
            <person name="Haridas S."/>
            <person name="Kuo A."/>
            <person name="Mondo S."/>
            <person name="Pangilinan J."/>
            <person name="Riley R."/>
            <person name="Labutti K."/>
            <person name="Andreopoulos B."/>
            <person name="Lipzen A."/>
            <person name="Chen C."/>
            <person name="Yanf M."/>
            <person name="Daum C."/>
            <person name="Ng V."/>
            <person name="Clum A."/>
            <person name="Steindorff A."/>
            <person name="Ohm R."/>
            <person name="Martin F."/>
            <person name="Silar P."/>
            <person name="Natvig D."/>
            <person name="Lalanne C."/>
            <person name="Gautier V."/>
            <person name="Ament-Velasquez S.L."/>
            <person name="Kruys A."/>
            <person name="Hutchinson M.I."/>
            <person name="Powell A.J."/>
            <person name="Barry K."/>
            <person name="Miller A.N."/>
            <person name="Grigoriev I.V."/>
            <person name="Debuchy R."/>
            <person name="Gladieux P."/>
            <person name="Thoren M.H."/>
            <person name="Johannesson H."/>
        </authorList>
    </citation>
    <scope>NUCLEOTIDE SEQUENCE</scope>
    <source>
        <strain evidence="4">CBS 307.81</strain>
    </source>
</reference>
<feature type="region of interest" description="Disordered" evidence="2">
    <location>
        <begin position="226"/>
        <end position="254"/>
    </location>
</feature>
<dbReference type="GO" id="GO:0008270">
    <property type="term" value="F:zinc ion binding"/>
    <property type="evidence" value="ECO:0007669"/>
    <property type="project" value="UniProtKB-KW"/>
</dbReference>
<protein>
    <recommendedName>
        <fullName evidence="3">RING-type domain-containing protein</fullName>
    </recommendedName>
</protein>
<dbReference type="AlphaFoldDB" id="A0AA39ZJZ5"/>
<evidence type="ECO:0000259" key="3">
    <source>
        <dbReference type="PROSITE" id="PS50089"/>
    </source>
</evidence>
<feature type="compositionally biased region" description="Basic and acidic residues" evidence="2">
    <location>
        <begin position="238"/>
        <end position="254"/>
    </location>
</feature>
<keyword evidence="1" id="KW-0863">Zinc-finger</keyword>
<evidence type="ECO:0000313" key="4">
    <source>
        <dbReference type="EMBL" id="KAK0672091.1"/>
    </source>
</evidence>
<dbReference type="Proteomes" id="UP001174997">
    <property type="component" value="Unassembled WGS sequence"/>
</dbReference>
<dbReference type="SMART" id="SM00184">
    <property type="entry name" value="RING"/>
    <property type="match status" value="1"/>
</dbReference>
<gene>
    <name evidence="4" type="ORF">QBC41DRAFT_344206</name>
</gene>
<keyword evidence="5" id="KW-1185">Reference proteome</keyword>
<name>A0AA39ZJZ5_9PEZI</name>
<keyword evidence="1" id="KW-0479">Metal-binding</keyword>
<dbReference type="InterPro" id="IPR001841">
    <property type="entry name" value="Znf_RING"/>
</dbReference>
<accession>A0AA39ZJZ5</accession>
<proteinExistence type="predicted"/>
<evidence type="ECO:0000313" key="5">
    <source>
        <dbReference type="Proteomes" id="UP001174997"/>
    </source>
</evidence>
<dbReference type="SUPFAM" id="SSF57850">
    <property type="entry name" value="RING/U-box"/>
    <property type="match status" value="1"/>
</dbReference>
<dbReference type="PROSITE" id="PS50089">
    <property type="entry name" value="ZF_RING_2"/>
    <property type="match status" value="1"/>
</dbReference>
<evidence type="ECO:0000256" key="2">
    <source>
        <dbReference type="SAM" id="MobiDB-lite"/>
    </source>
</evidence>
<comment type="caution">
    <text evidence="4">The sequence shown here is derived from an EMBL/GenBank/DDBJ whole genome shotgun (WGS) entry which is preliminary data.</text>
</comment>
<keyword evidence="1" id="KW-0862">Zinc</keyword>
<evidence type="ECO:0000256" key="1">
    <source>
        <dbReference type="PROSITE-ProRule" id="PRU00175"/>
    </source>
</evidence>
<dbReference type="Gene3D" id="3.30.40.10">
    <property type="entry name" value="Zinc/RING finger domain, C3HC4 (zinc finger)"/>
    <property type="match status" value="1"/>
</dbReference>
<dbReference type="EMBL" id="JAULSY010000016">
    <property type="protein sequence ID" value="KAK0672091.1"/>
    <property type="molecule type" value="Genomic_DNA"/>
</dbReference>
<sequence>MASTRESLTLFSQLKPYLQANNPQVDNPPIVECSLCLDDSEILTPLTPSHLQATAIPGVVMLCGHMVCRPCFKQWHDSIRNPLTNAQPANFTPSTATVPPAVPCPICRRALRFADDSNWCRHLLSPVPVTPPSDVPLTVPEGGRAPAFCSDCRMYRGKGMGMMVATYVRAGVVAPAEVEEMVQDVPFHGSKFGEEEIRLAFPAVVTQQDPVGYVLGVIRADMQAEERNNGRSWGGRSEQARARAPGERRGEYMG</sequence>
<feature type="domain" description="RING-type" evidence="3">
    <location>
        <begin position="33"/>
        <end position="108"/>
    </location>
</feature>